<keyword evidence="3" id="KW-0446">Lipid-binding</keyword>
<comment type="function">
    <text evidence="4">May be involved in the intracellular transport of sterols or other lipids. May bind cholesterol or other sterols.</text>
</comment>
<reference evidence="8" key="1">
    <citation type="submission" date="2017-02" db="UniProtKB">
        <authorList>
            <consortium name="WormBaseParasite"/>
        </authorList>
    </citation>
    <scope>IDENTIFICATION</scope>
</reference>
<protein>
    <submittedName>
        <fullName evidence="8">START domain-containing protein</fullName>
    </submittedName>
</protein>
<dbReference type="CDD" id="cd00177">
    <property type="entry name" value="START"/>
    <property type="match status" value="1"/>
</dbReference>
<evidence type="ECO:0000256" key="4">
    <source>
        <dbReference type="ARBA" id="ARBA00024750"/>
    </source>
</evidence>
<dbReference type="SUPFAM" id="SSF55961">
    <property type="entry name" value="Bet v1-like"/>
    <property type="match status" value="1"/>
</dbReference>
<sequence>MSVPDSTLLEYDICMESAERRVFHLLHSLEWQLISDKKNGRVWKMRCNVTENYMFRYEGIIPNRTPTEVAVIVHPEGAHRALWDTQSAGTPLIARIRDDTSIIRHDTKSRLMGIISQREAVDLCRFATDSETGCKNFVKIFLTMDSPLEFSLIEKNDPLSGTRSVVMVSVSHPSAPLREGIVRVHTHPSLLLIAPSGSDTKVTSIIQAEMHLMGIPPSVVDNFLPKGIINFFDDLRAYTAKDLKLDLNEPLTGWI</sequence>
<dbReference type="Gene3D" id="3.30.530.20">
    <property type="match status" value="1"/>
</dbReference>
<evidence type="ECO:0000313" key="8">
    <source>
        <dbReference type="WBParaSite" id="NBR_0001339101-mRNA-1"/>
    </source>
</evidence>
<reference evidence="6 7" key="2">
    <citation type="submission" date="2018-11" db="EMBL/GenBank/DDBJ databases">
        <authorList>
            <consortium name="Pathogen Informatics"/>
        </authorList>
    </citation>
    <scope>NUCLEOTIDE SEQUENCE [LARGE SCALE GENOMIC DNA]</scope>
</reference>
<dbReference type="OMA" id="PQKVWEC"/>
<name>A0A0N4YAH5_NIPBR</name>
<evidence type="ECO:0000256" key="3">
    <source>
        <dbReference type="ARBA" id="ARBA00023121"/>
    </source>
</evidence>
<dbReference type="GO" id="GO:0006869">
    <property type="term" value="P:lipid transport"/>
    <property type="evidence" value="ECO:0007669"/>
    <property type="project" value="UniProtKB-KW"/>
</dbReference>
<keyword evidence="1" id="KW-0813">Transport</keyword>
<dbReference type="EMBL" id="UYSL01021025">
    <property type="protein sequence ID" value="VDL76981.1"/>
    <property type="molecule type" value="Genomic_DNA"/>
</dbReference>
<organism evidence="8">
    <name type="scientific">Nippostrongylus brasiliensis</name>
    <name type="common">Rat hookworm</name>
    <dbReference type="NCBI Taxonomy" id="27835"/>
    <lineage>
        <taxon>Eukaryota</taxon>
        <taxon>Metazoa</taxon>
        <taxon>Ecdysozoa</taxon>
        <taxon>Nematoda</taxon>
        <taxon>Chromadorea</taxon>
        <taxon>Rhabditida</taxon>
        <taxon>Rhabditina</taxon>
        <taxon>Rhabditomorpha</taxon>
        <taxon>Strongyloidea</taxon>
        <taxon>Heligmosomidae</taxon>
        <taxon>Nippostrongylus</taxon>
    </lineage>
</organism>
<dbReference type="PANTHER" id="PTHR46374">
    <property type="entry name" value="PROTEIN CBG07384"/>
    <property type="match status" value="1"/>
</dbReference>
<dbReference type="InterPro" id="IPR043556">
    <property type="entry name" value="StARD5/6"/>
</dbReference>
<dbReference type="AlphaFoldDB" id="A0A0N4YAH5"/>
<dbReference type="SMART" id="SM00234">
    <property type="entry name" value="START"/>
    <property type="match status" value="1"/>
</dbReference>
<proteinExistence type="predicted"/>
<dbReference type="PROSITE" id="PS50848">
    <property type="entry name" value="START"/>
    <property type="match status" value="1"/>
</dbReference>
<dbReference type="STRING" id="27835.A0A0N4YAH5"/>
<evidence type="ECO:0000313" key="7">
    <source>
        <dbReference type="Proteomes" id="UP000271162"/>
    </source>
</evidence>
<evidence type="ECO:0000259" key="5">
    <source>
        <dbReference type="PROSITE" id="PS50848"/>
    </source>
</evidence>
<accession>A0A0N4YAH5</accession>
<evidence type="ECO:0000256" key="2">
    <source>
        <dbReference type="ARBA" id="ARBA00023055"/>
    </source>
</evidence>
<dbReference type="InterPro" id="IPR002913">
    <property type="entry name" value="START_lipid-bd_dom"/>
</dbReference>
<dbReference type="InterPro" id="IPR023393">
    <property type="entry name" value="START-like_dom_sf"/>
</dbReference>
<dbReference type="Pfam" id="PF01852">
    <property type="entry name" value="START"/>
    <property type="match status" value="1"/>
</dbReference>
<dbReference type="PANTHER" id="PTHR46374:SF1">
    <property type="entry name" value="START DOMAIN-CONTAINING PROTEIN"/>
    <property type="match status" value="1"/>
</dbReference>
<dbReference type="WBParaSite" id="NBR_0001339101-mRNA-1">
    <property type="protein sequence ID" value="NBR_0001339101-mRNA-1"/>
    <property type="gene ID" value="NBR_0001339101"/>
</dbReference>
<keyword evidence="2" id="KW-0445">Lipid transport</keyword>
<evidence type="ECO:0000256" key="1">
    <source>
        <dbReference type="ARBA" id="ARBA00022448"/>
    </source>
</evidence>
<dbReference type="Proteomes" id="UP000271162">
    <property type="component" value="Unassembled WGS sequence"/>
</dbReference>
<dbReference type="GO" id="GO:0008289">
    <property type="term" value="F:lipid binding"/>
    <property type="evidence" value="ECO:0007669"/>
    <property type="project" value="UniProtKB-KW"/>
</dbReference>
<gene>
    <name evidence="6" type="ORF">NBR_LOCUS13392</name>
</gene>
<feature type="domain" description="START" evidence="5">
    <location>
        <begin position="31"/>
        <end position="244"/>
    </location>
</feature>
<evidence type="ECO:0000313" key="6">
    <source>
        <dbReference type="EMBL" id="VDL76981.1"/>
    </source>
</evidence>
<keyword evidence="7" id="KW-1185">Reference proteome</keyword>